<dbReference type="InterPro" id="IPR036388">
    <property type="entry name" value="WH-like_DNA-bd_sf"/>
</dbReference>
<dbReference type="InterPro" id="IPR016032">
    <property type="entry name" value="Sig_transdc_resp-reg_C-effctor"/>
</dbReference>
<name>A0A1G6CK04_9BACT</name>
<dbReference type="EMBL" id="FMXO01000008">
    <property type="protein sequence ID" value="SDB33228.1"/>
    <property type="molecule type" value="Genomic_DNA"/>
</dbReference>
<evidence type="ECO:0000313" key="3">
    <source>
        <dbReference type="Proteomes" id="UP000198771"/>
    </source>
</evidence>
<dbReference type="OrthoDB" id="134985at2"/>
<dbReference type="SMART" id="SM01043">
    <property type="entry name" value="BTAD"/>
    <property type="match status" value="1"/>
</dbReference>
<gene>
    <name evidence="2" type="ORF">SAMN05660653_01589</name>
</gene>
<organism evidence="2 3">
    <name type="scientific">Desulfonatronum thiosulfatophilum</name>
    <dbReference type="NCBI Taxonomy" id="617002"/>
    <lineage>
        <taxon>Bacteria</taxon>
        <taxon>Pseudomonadati</taxon>
        <taxon>Thermodesulfobacteriota</taxon>
        <taxon>Desulfovibrionia</taxon>
        <taxon>Desulfovibrionales</taxon>
        <taxon>Desulfonatronaceae</taxon>
        <taxon>Desulfonatronum</taxon>
    </lineage>
</organism>
<reference evidence="2 3" key="1">
    <citation type="submission" date="2016-10" db="EMBL/GenBank/DDBJ databases">
        <authorList>
            <person name="de Groot N.N."/>
        </authorList>
    </citation>
    <scope>NUCLEOTIDE SEQUENCE [LARGE SCALE GENOMIC DNA]</scope>
    <source>
        <strain evidence="2 3">ASO4-2</strain>
    </source>
</reference>
<dbReference type="PANTHER" id="PTHR35807:SF2">
    <property type="entry name" value="TRANSCRIPTIONAL ACTIVATOR DOMAIN"/>
    <property type="match status" value="1"/>
</dbReference>
<dbReference type="Proteomes" id="UP000198771">
    <property type="component" value="Unassembled WGS sequence"/>
</dbReference>
<accession>A0A1G6CK04</accession>
<dbReference type="InterPro" id="IPR011990">
    <property type="entry name" value="TPR-like_helical_dom_sf"/>
</dbReference>
<dbReference type="Pfam" id="PF03704">
    <property type="entry name" value="BTAD"/>
    <property type="match status" value="1"/>
</dbReference>
<dbReference type="Gene3D" id="1.25.40.10">
    <property type="entry name" value="Tetratricopeptide repeat domain"/>
    <property type="match status" value="1"/>
</dbReference>
<dbReference type="RefSeq" id="WP_092119715.1">
    <property type="nucleotide sequence ID" value="NZ_FMXO01000008.1"/>
</dbReference>
<dbReference type="InterPro" id="IPR005158">
    <property type="entry name" value="BTAD"/>
</dbReference>
<evidence type="ECO:0000259" key="1">
    <source>
        <dbReference type="SMART" id="SM01043"/>
    </source>
</evidence>
<feature type="domain" description="Bacterial transcriptional activator" evidence="1">
    <location>
        <begin position="556"/>
        <end position="695"/>
    </location>
</feature>
<dbReference type="PANTHER" id="PTHR35807">
    <property type="entry name" value="TRANSCRIPTIONAL REGULATOR REDD-RELATED"/>
    <property type="match status" value="1"/>
</dbReference>
<dbReference type="GO" id="GO:0003677">
    <property type="term" value="F:DNA binding"/>
    <property type="evidence" value="ECO:0007669"/>
    <property type="project" value="UniProtKB-KW"/>
</dbReference>
<dbReference type="SUPFAM" id="SSF46894">
    <property type="entry name" value="C-terminal effector domain of the bipartite response regulators"/>
    <property type="match status" value="1"/>
</dbReference>
<dbReference type="GO" id="GO:0006355">
    <property type="term" value="P:regulation of DNA-templated transcription"/>
    <property type="evidence" value="ECO:0007669"/>
    <property type="project" value="InterPro"/>
</dbReference>
<dbReference type="SUPFAM" id="SSF48452">
    <property type="entry name" value="TPR-like"/>
    <property type="match status" value="1"/>
</dbReference>
<evidence type="ECO:0000313" key="2">
    <source>
        <dbReference type="EMBL" id="SDB33228.1"/>
    </source>
</evidence>
<sequence>MRKVPLTRLLKPFQVCYRHGLWDQYARLMEDFGADWLLDLHLPRLGMHVMPLLHVVKGFAGTARIRFLIDVFQGTADQEKLLAYHREFHEAGDALYATAAIEMGVFHIWSSGNSLQRLENWNLLVDETLKLTEVSHPAAAGLWLEKAFIVMLCKGDFESALHYAKFANNQAAHAGSPSLMLRAAWISGMPLTFTGDFPALRILVDDALPLCAVDDASFGAVSQLKTLDGLLNYFEGRCFEAEDKFRQILAYPMAEHLPVSARLLISGPLLMTVSELGKKEDAEELSNELRREAVPQRNHYFCACVHYCLGVYELILGRPYEALLHANEGMERGNLSNGPLPASQNALVAAQALVDLGRTDEAESFLLQWITQWRQTGFQYFAACGAMEMVRLQIRKGDTARAWEFHDLGMRLSTNGQSLRVVNRPPGFMENLRRELQFKEKSTFSWSDSEGVVVHVQTLGDFVMTVGNQILYDRKWRGERTKLLLKALIVNGGTKVSKELLVDLLWPDKDGDMAANNLKVAISRLRKLVNRVLGDQVNWLVVTDSRVSMVKRLCRVDCLSFQEMLQDALHAECAVDDLAGILDGYTGDFIPADVTGQWIDEYRQRLRKEYVQGVVYLAQRCLLTGESEKALEYLLRVQNMSMINEQIFALLMQTYLNMGYPSDALAVFRQARFRLKKDYDVLPGTTLLSLARQAREAV</sequence>
<dbReference type="Gene3D" id="1.10.10.10">
    <property type="entry name" value="Winged helix-like DNA-binding domain superfamily/Winged helix DNA-binding domain"/>
    <property type="match status" value="1"/>
</dbReference>
<dbReference type="STRING" id="617002.SAMN05660653_01589"/>
<keyword evidence="2" id="KW-0238">DNA-binding</keyword>
<dbReference type="InterPro" id="IPR051677">
    <property type="entry name" value="AfsR-DnrI-RedD_regulator"/>
</dbReference>
<keyword evidence="3" id="KW-1185">Reference proteome</keyword>
<proteinExistence type="predicted"/>
<protein>
    <submittedName>
        <fullName evidence="2">DNA-binding transcriptional activator of the SARP family</fullName>
    </submittedName>
</protein>
<dbReference type="AlphaFoldDB" id="A0A1G6CK04"/>